<protein>
    <submittedName>
        <fullName evidence="2">Amidohydrolase family protein</fullName>
    </submittedName>
</protein>
<dbReference type="Pfam" id="PF04909">
    <property type="entry name" value="Amidohydro_2"/>
    <property type="match status" value="1"/>
</dbReference>
<dbReference type="Gene3D" id="3.20.20.140">
    <property type="entry name" value="Metal-dependent hydrolases"/>
    <property type="match status" value="1"/>
</dbReference>
<dbReference type="InterPro" id="IPR032466">
    <property type="entry name" value="Metal_Hydrolase"/>
</dbReference>
<feature type="domain" description="Amidohydrolase-related" evidence="1">
    <location>
        <begin position="5"/>
        <end position="246"/>
    </location>
</feature>
<reference evidence="2 3" key="1">
    <citation type="submission" date="2021-03" db="EMBL/GenBank/DDBJ databases">
        <title>Aliifodinibius sp. nov., a new bacterium isolated from saline soil.</title>
        <authorList>
            <person name="Galisteo C."/>
            <person name="De La Haba R."/>
            <person name="Sanchez-Porro C."/>
            <person name="Ventosa A."/>
        </authorList>
    </citation>
    <scope>NUCLEOTIDE SEQUENCE [LARGE SCALE GENOMIC DNA]</scope>
    <source>
        <strain evidence="2 3">1BSP15-2V2</strain>
    </source>
</reference>
<dbReference type="RefSeq" id="WP_265765431.1">
    <property type="nucleotide sequence ID" value="NZ_JAGGJA010000004.1"/>
</dbReference>
<dbReference type="EMBL" id="JAGGJA010000004">
    <property type="protein sequence ID" value="MCW9706703.1"/>
    <property type="molecule type" value="Genomic_DNA"/>
</dbReference>
<gene>
    <name evidence="2" type="ORF">J6I44_07535</name>
</gene>
<comment type="caution">
    <text evidence="2">The sequence shown here is derived from an EMBL/GenBank/DDBJ whole genome shotgun (WGS) entry which is preliminary data.</text>
</comment>
<evidence type="ECO:0000313" key="3">
    <source>
        <dbReference type="Proteomes" id="UP001207918"/>
    </source>
</evidence>
<keyword evidence="3" id="KW-1185">Reference proteome</keyword>
<dbReference type="SUPFAM" id="SSF51556">
    <property type="entry name" value="Metallo-dependent hydrolases"/>
    <property type="match status" value="1"/>
</dbReference>
<name>A0ABT3PLV4_9BACT</name>
<dbReference type="PANTHER" id="PTHR35563:SF2">
    <property type="entry name" value="BARREL METAL-DEPENDENT HYDROLASE, PUTATIVE (AFU_ORTHOLOGUE AFUA_1G16240)-RELATED"/>
    <property type="match status" value="1"/>
</dbReference>
<accession>A0ABT3PLV4</accession>
<dbReference type="Proteomes" id="UP001207918">
    <property type="component" value="Unassembled WGS sequence"/>
</dbReference>
<organism evidence="2 3">
    <name type="scientific">Fodinibius salsisoli</name>
    <dbReference type="NCBI Taxonomy" id="2820877"/>
    <lineage>
        <taxon>Bacteria</taxon>
        <taxon>Pseudomonadati</taxon>
        <taxon>Balneolota</taxon>
        <taxon>Balneolia</taxon>
        <taxon>Balneolales</taxon>
        <taxon>Balneolaceae</taxon>
        <taxon>Fodinibius</taxon>
    </lineage>
</organism>
<evidence type="ECO:0000313" key="2">
    <source>
        <dbReference type="EMBL" id="MCW9706703.1"/>
    </source>
</evidence>
<dbReference type="InterPro" id="IPR006680">
    <property type="entry name" value="Amidohydro-rel"/>
</dbReference>
<dbReference type="InterPro" id="IPR052358">
    <property type="entry name" value="Aro_Compnd_Degr_Hydrolases"/>
</dbReference>
<evidence type="ECO:0000259" key="1">
    <source>
        <dbReference type="Pfam" id="PF04909"/>
    </source>
</evidence>
<dbReference type="PANTHER" id="PTHR35563">
    <property type="entry name" value="BARREL METAL-DEPENDENT HYDROLASE, PUTATIVE (AFU_ORTHOLOGUE AFUA_1G16240)-RELATED"/>
    <property type="match status" value="1"/>
</dbReference>
<proteinExistence type="predicted"/>
<sequence>MKLFDAHFHIIDHEFPLTPNHGFLPDEFTCDDYRRETKEFDIVGGAIVSGSFHEFDQSYLKAALKELGPSFVGVTQIPSSTIDEQILRLHQAGVRAVRFNLRRGGSAGIDGMSSFAHRIYDLVGWHTELYVDSSELADLYTLITELPIAVIDHLGLSKKGFPTLLKLVDQGTFVKATGFGRVNFDISSALRDLIHTNPDAILFGTDLPSTRAPRPFRKQDIELIKQAADAPETIEKIFYRNAVSLYQPGDKAADS</sequence>